<proteinExistence type="predicted"/>
<evidence type="ECO:0000313" key="2">
    <source>
        <dbReference type="Proteomes" id="UP000756346"/>
    </source>
</evidence>
<gene>
    <name evidence="1" type="ORF">B0I36DRAFT_96766</name>
</gene>
<dbReference type="AlphaFoldDB" id="A0A9P8Y9Z1"/>
<dbReference type="GeneID" id="70193210"/>
<dbReference type="OrthoDB" id="4844401at2759"/>
<organism evidence="1 2">
    <name type="scientific">Microdochium trichocladiopsis</name>
    <dbReference type="NCBI Taxonomy" id="1682393"/>
    <lineage>
        <taxon>Eukaryota</taxon>
        <taxon>Fungi</taxon>
        <taxon>Dikarya</taxon>
        <taxon>Ascomycota</taxon>
        <taxon>Pezizomycotina</taxon>
        <taxon>Sordariomycetes</taxon>
        <taxon>Xylariomycetidae</taxon>
        <taxon>Xylariales</taxon>
        <taxon>Microdochiaceae</taxon>
        <taxon>Microdochium</taxon>
    </lineage>
</organism>
<sequence>MLLRYATIAAEMSRTAIIAASIKEPAFLVPTDFVSVMAPAARVASLYQQQLGISCLLFLERVAFPLNRAACLFQALTACCPLLFKRELMRIATMAVSASWLFWSCTTMRRLKRKLEFEFFTIMLSSGNHVCVFIFWPGWWLMAFLTLIIRLCVG</sequence>
<dbReference type="Proteomes" id="UP000756346">
    <property type="component" value="Unassembled WGS sequence"/>
</dbReference>
<dbReference type="RefSeq" id="XP_046015872.1">
    <property type="nucleotide sequence ID" value="XM_046163664.1"/>
</dbReference>
<protein>
    <submittedName>
        <fullName evidence="1">Uncharacterized protein</fullName>
    </submittedName>
</protein>
<comment type="caution">
    <text evidence="1">The sequence shown here is derived from an EMBL/GenBank/DDBJ whole genome shotgun (WGS) entry which is preliminary data.</text>
</comment>
<dbReference type="EMBL" id="JAGTJQ010000003">
    <property type="protein sequence ID" value="KAH7035779.1"/>
    <property type="molecule type" value="Genomic_DNA"/>
</dbReference>
<name>A0A9P8Y9Z1_9PEZI</name>
<reference evidence="1" key="1">
    <citation type="journal article" date="2021" name="Nat. Commun.">
        <title>Genetic determinants of endophytism in the Arabidopsis root mycobiome.</title>
        <authorList>
            <person name="Mesny F."/>
            <person name="Miyauchi S."/>
            <person name="Thiergart T."/>
            <person name="Pickel B."/>
            <person name="Atanasova L."/>
            <person name="Karlsson M."/>
            <person name="Huettel B."/>
            <person name="Barry K.W."/>
            <person name="Haridas S."/>
            <person name="Chen C."/>
            <person name="Bauer D."/>
            <person name="Andreopoulos W."/>
            <person name="Pangilinan J."/>
            <person name="LaButti K."/>
            <person name="Riley R."/>
            <person name="Lipzen A."/>
            <person name="Clum A."/>
            <person name="Drula E."/>
            <person name="Henrissat B."/>
            <person name="Kohler A."/>
            <person name="Grigoriev I.V."/>
            <person name="Martin F.M."/>
            <person name="Hacquard S."/>
        </authorList>
    </citation>
    <scope>NUCLEOTIDE SEQUENCE</scope>
    <source>
        <strain evidence="1">MPI-CAGE-CH-0230</strain>
    </source>
</reference>
<keyword evidence="2" id="KW-1185">Reference proteome</keyword>
<evidence type="ECO:0000313" key="1">
    <source>
        <dbReference type="EMBL" id="KAH7035779.1"/>
    </source>
</evidence>
<accession>A0A9P8Y9Z1</accession>